<feature type="active site" description="Nucleophile" evidence="4">
    <location>
        <position position="47"/>
    </location>
</feature>
<feature type="domain" description="PNPLA" evidence="6">
    <location>
        <begin position="13"/>
        <end position="212"/>
    </location>
</feature>
<accession>W9H3F5</accession>
<evidence type="ECO:0000313" key="8">
    <source>
        <dbReference type="Proteomes" id="UP000019486"/>
    </source>
</evidence>
<evidence type="ECO:0000313" key="7">
    <source>
        <dbReference type="EMBL" id="EWY38298.1"/>
    </source>
</evidence>
<dbReference type="Gene3D" id="3.40.1090.10">
    <property type="entry name" value="Cytosolic phospholipase A2 catalytic domain"/>
    <property type="match status" value="2"/>
</dbReference>
<sequence>MKANGQGTKTVNLALQGGGSHGAFTWGVLDRLLDERHLVIEGVSGTSAGAMNAAALAQGWTRGGRAEAKATLDQFWRRTSELSQFNPIRRSLADRLLGRWNLDHNAGIGLLEWFSHLLSPYQSNPLGVNPLRTVLTELIDEKDIQGCDSIKLFIAATNVETGRARVFWRHEITRDVLLASACLPFTFQAIEIEGVPYWDGGYMGNPVIWPLIYHCDSRDIAVVQINPLERKGTPRTTVEIMNRVNEISFNASLMAEMRAIAFVQRLIERDTLKDTEAKRLKNMRVHMIGDEENLSALGATSKMNAEWDFLLHLKALGQATADAWLRGNWSHIGERSSIDLRGIFLTAAPASDPDASSGPGGPVLAPPMETDRR</sequence>
<dbReference type="Proteomes" id="UP000019486">
    <property type="component" value="Unassembled WGS sequence"/>
</dbReference>
<evidence type="ECO:0000256" key="4">
    <source>
        <dbReference type="PROSITE-ProRule" id="PRU01161"/>
    </source>
</evidence>
<dbReference type="PANTHER" id="PTHR14226:SF78">
    <property type="entry name" value="SLR0060 PROTEIN"/>
    <property type="match status" value="1"/>
</dbReference>
<keyword evidence="8" id="KW-1185">Reference proteome</keyword>
<evidence type="ECO:0000256" key="5">
    <source>
        <dbReference type="SAM" id="MobiDB-lite"/>
    </source>
</evidence>
<dbReference type="SUPFAM" id="SSF52151">
    <property type="entry name" value="FabD/lysophospholipase-like"/>
    <property type="match status" value="1"/>
</dbReference>
<dbReference type="STRING" id="1385369.N825_13905"/>
<organism evidence="7 8">
    <name type="scientific">Skermanella stibiiresistens SB22</name>
    <dbReference type="NCBI Taxonomy" id="1385369"/>
    <lineage>
        <taxon>Bacteria</taxon>
        <taxon>Pseudomonadati</taxon>
        <taxon>Pseudomonadota</taxon>
        <taxon>Alphaproteobacteria</taxon>
        <taxon>Rhodospirillales</taxon>
        <taxon>Azospirillaceae</taxon>
        <taxon>Skermanella</taxon>
    </lineage>
</organism>
<dbReference type="InterPro" id="IPR050301">
    <property type="entry name" value="NTE"/>
</dbReference>
<dbReference type="Pfam" id="PF01734">
    <property type="entry name" value="Patatin"/>
    <property type="match status" value="1"/>
</dbReference>
<gene>
    <name evidence="7" type="ORF">N825_13905</name>
</gene>
<dbReference type="RefSeq" id="WP_084164986.1">
    <property type="nucleotide sequence ID" value="NZ_AVFL01000019.1"/>
</dbReference>
<keyword evidence="3 4" id="KW-0443">Lipid metabolism</keyword>
<dbReference type="PROSITE" id="PS51635">
    <property type="entry name" value="PNPLA"/>
    <property type="match status" value="1"/>
</dbReference>
<dbReference type="PANTHER" id="PTHR14226">
    <property type="entry name" value="NEUROPATHY TARGET ESTERASE/SWISS CHEESE D.MELANOGASTER"/>
    <property type="match status" value="1"/>
</dbReference>
<evidence type="ECO:0000256" key="1">
    <source>
        <dbReference type="ARBA" id="ARBA00022801"/>
    </source>
</evidence>
<dbReference type="GO" id="GO:0016042">
    <property type="term" value="P:lipid catabolic process"/>
    <property type="evidence" value="ECO:0007669"/>
    <property type="project" value="UniProtKB-UniRule"/>
</dbReference>
<feature type="short sequence motif" description="GXGXXG" evidence="4">
    <location>
        <begin position="17"/>
        <end position="22"/>
    </location>
</feature>
<feature type="short sequence motif" description="DGA/G" evidence="4">
    <location>
        <begin position="199"/>
        <end position="201"/>
    </location>
</feature>
<dbReference type="OrthoDB" id="9807112at2"/>
<evidence type="ECO:0000259" key="6">
    <source>
        <dbReference type="PROSITE" id="PS51635"/>
    </source>
</evidence>
<protein>
    <submittedName>
        <fullName evidence="7">Alpha/beta hydrolase</fullName>
    </submittedName>
</protein>
<keyword evidence="2 4" id="KW-0442">Lipid degradation</keyword>
<dbReference type="InterPro" id="IPR016035">
    <property type="entry name" value="Acyl_Trfase/lysoPLipase"/>
</dbReference>
<evidence type="ECO:0000256" key="3">
    <source>
        <dbReference type="ARBA" id="ARBA00023098"/>
    </source>
</evidence>
<feature type="short sequence motif" description="GXSXG" evidence="4">
    <location>
        <begin position="45"/>
        <end position="49"/>
    </location>
</feature>
<keyword evidence="1 4" id="KW-0378">Hydrolase</keyword>
<dbReference type="InterPro" id="IPR002641">
    <property type="entry name" value="PNPLA_dom"/>
</dbReference>
<feature type="region of interest" description="Disordered" evidence="5">
    <location>
        <begin position="351"/>
        <end position="373"/>
    </location>
</feature>
<dbReference type="EMBL" id="AVFL01000019">
    <property type="protein sequence ID" value="EWY38298.1"/>
    <property type="molecule type" value="Genomic_DNA"/>
</dbReference>
<comment type="caution">
    <text evidence="7">The sequence shown here is derived from an EMBL/GenBank/DDBJ whole genome shotgun (WGS) entry which is preliminary data.</text>
</comment>
<reference evidence="7 8" key="1">
    <citation type="submission" date="2013-08" db="EMBL/GenBank/DDBJ databases">
        <title>The genome sequence of Skermanella stibiiresistens.</title>
        <authorList>
            <person name="Zhu W."/>
            <person name="Wang G."/>
        </authorList>
    </citation>
    <scope>NUCLEOTIDE SEQUENCE [LARGE SCALE GENOMIC DNA]</scope>
    <source>
        <strain evidence="7 8">SB22</strain>
    </source>
</reference>
<evidence type="ECO:0000256" key="2">
    <source>
        <dbReference type="ARBA" id="ARBA00022963"/>
    </source>
</evidence>
<dbReference type="AlphaFoldDB" id="W9H3F5"/>
<proteinExistence type="predicted"/>
<dbReference type="PATRIC" id="fig|1385369.3.peg.4661"/>
<feature type="active site" description="Proton acceptor" evidence="4">
    <location>
        <position position="199"/>
    </location>
</feature>
<name>W9H3F5_9PROT</name>
<dbReference type="GO" id="GO:0016787">
    <property type="term" value="F:hydrolase activity"/>
    <property type="evidence" value="ECO:0007669"/>
    <property type="project" value="UniProtKB-UniRule"/>
</dbReference>